<evidence type="ECO:0000259" key="1">
    <source>
        <dbReference type="Pfam" id="PF14534"/>
    </source>
</evidence>
<protein>
    <recommendedName>
        <fullName evidence="1">DUF4440 domain-containing protein</fullName>
    </recommendedName>
</protein>
<dbReference type="SUPFAM" id="SSF54427">
    <property type="entry name" value="NTF2-like"/>
    <property type="match status" value="1"/>
</dbReference>
<sequence length="135" mass="14780">MLTFAQAKEEQAVAQQVEKLRKAMIDGDQTALQNLTSDKLTYGHSSGTIEDKKLFIGNIVNKKSSFATMDLTNQTISISDNVALVRHKLDAVTSNDGKPAEAHLFVLLVWQKTGGQWKLVARQAVKQPVETAAAK</sequence>
<dbReference type="Proteomes" id="UP000321513">
    <property type="component" value="Unassembled WGS sequence"/>
</dbReference>
<dbReference type="Pfam" id="PF14534">
    <property type="entry name" value="DUF4440"/>
    <property type="match status" value="1"/>
</dbReference>
<evidence type="ECO:0000313" key="2">
    <source>
        <dbReference type="EMBL" id="GEO08903.1"/>
    </source>
</evidence>
<accession>A0A512BAC3</accession>
<dbReference type="Gene3D" id="3.10.450.50">
    <property type="match status" value="1"/>
</dbReference>
<proteinExistence type="predicted"/>
<dbReference type="AlphaFoldDB" id="A0A512BAC3"/>
<comment type="caution">
    <text evidence="2">The sequence shown here is derived from an EMBL/GenBank/DDBJ whole genome shotgun (WGS) entry which is preliminary data.</text>
</comment>
<reference evidence="2 3" key="1">
    <citation type="submission" date="2019-07" db="EMBL/GenBank/DDBJ databases">
        <title>Whole genome shotgun sequence of Segetibacter aerophilus NBRC 106135.</title>
        <authorList>
            <person name="Hosoyama A."/>
            <person name="Uohara A."/>
            <person name="Ohji S."/>
            <person name="Ichikawa N."/>
        </authorList>
    </citation>
    <scope>NUCLEOTIDE SEQUENCE [LARGE SCALE GENOMIC DNA]</scope>
    <source>
        <strain evidence="2 3">NBRC 106135</strain>
    </source>
</reference>
<dbReference type="InterPro" id="IPR032710">
    <property type="entry name" value="NTF2-like_dom_sf"/>
</dbReference>
<feature type="domain" description="DUF4440" evidence="1">
    <location>
        <begin position="14"/>
        <end position="119"/>
    </location>
</feature>
<name>A0A512BAC3_9BACT</name>
<organism evidence="2 3">
    <name type="scientific">Segetibacter aerophilus</name>
    <dbReference type="NCBI Taxonomy" id="670293"/>
    <lineage>
        <taxon>Bacteria</taxon>
        <taxon>Pseudomonadati</taxon>
        <taxon>Bacteroidota</taxon>
        <taxon>Chitinophagia</taxon>
        <taxon>Chitinophagales</taxon>
        <taxon>Chitinophagaceae</taxon>
        <taxon>Segetibacter</taxon>
    </lineage>
</organism>
<evidence type="ECO:0000313" key="3">
    <source>
        <dbReference type="Proteomes" id="UP000321513"/>
    </source>
</evidence>
<dbReference type="EMBL" id="BJYT01000004">
    <property type="protein sequence ID" value="GEO08903.1"/>
    <property type="molecule type" value="Genomic_DNA"/>
</dbReference>
<keyword evidence="3" id="KW-1185">Reference proteome</keyword>
<gene>
    <name evidence="2" type="ORF">SAE01_13990</name>
</gene>
<dbReference type="InterPro" id="IPR027843">
    <property type="entry name" value="DUF4440"/>
</dbReference>